<keyword evidence="4" id="KW-1185">Reference proteome</keyword>
<protein>
    <recommendedName>
        <fullName evidence="2">Aconitase A/isopropylmalate dehydratase small subunit swivel domain-containing protein</fullName>
    </recommendedName>
</protein>
<dbReference type="InterPro" id="IPR006249">
    <property type="entry name" value="Aconitase/IRP2"/>
</dbReference>
<name>A0AAW0P5R8_9GOBI</name>
<reference evidence="4" key="1">
    <citation type="submission" date="2024-04" db="EMBL/GenBank/DDBJ databases">
        <title>Salinicola lusitanus LLJ914,a marine bacterium isolated from the Okinawa Trough.</title>
        <authorList>
            <person name="Li J."/>
        </authorList>
    </citation>
    <scope>NUCLEOTIDE SEQUENCE [LARGE SCALE GENOMIC DNA]</scope>
</reference>
<gene>
    <name evidence="3" type="ORF">WMY93_014912</name>
</gene>
<evidence type="ECO:0000313" key="4">
    <source>
        <dbReference type="Proteomes" id="UP001460270"/>
    </source>
</evidence>
<keyword evidence="1" id="KW-0408">Iron</keyword>
<dbReference type="GO" id="GO:0051539">
    <property type="term" value="F:4 iron, 4 sulfur cluster binding"/>
    <property type="evidence" value="ECO:0007669"/>
    <property type="project" value="UniProtKB-KW"/>
</dbReference>
<dbReference type="PANTHER" id="PTHR11670">
    <property type="entry name" value="ACONITASE/IRON-RESPONSIVE ELEMENT FAMILY MEMBER"/>
    <property type="match status" value="1"/>
</dbReference>
<keyword evidence="1" id="KW-0411">Iron-sulfur</keyword>
<dbReference type="Proteomes" id="UP001460270">
    <property type="component" value="Unassembled WGS sequence"/>
</dbReference>
<evidence type="ECO:0000256" key="1">
    <source>
        <dbReference type="ARBA" id="ARBA00022485"/>
    </source>
</evidence>
<dbReference type="InterPro" id="IPR000573">
    <property type="entry name" value="AconitaseA/IPMdHydase_ssu_swvl"/>
</dbReference>
<dbReference type="Pfam" id="PF00694">
    <property type="entry name" value="Aconitase_C"/>
    <property type="match status" value="1"/>
</dbReference>
<dbReference type="AlphaFoldDB" id="A0AAW0P5R8"/>
<keyword evidence="1" id="KW-0479">Metal-binding</keyword>
<keyword evidence="1" id="KW-0004">4Fe-4S</keyword>
<dbReference type="EMBL" id="JBBPFD010000010">
    <property type="protein sequence ID" value="KAK7910228.1"/>
    <property type="molecule type" value="Genomic_DNA"/>
</dbReference>
<comment type="caution">
    <text evidence="3">The sequence shown here is derived from an EMBL/GenBank/DDBJ whole genome shotgun (WGS) entry which is preliminary data.</text>
</comment>
<evidence type="ECO:0000259" key="2">
    <source>
        <dbReference type="Pfam" id="PF00694"/>
    </source>
</evidence>
<evidence type="ECO:0000313" key="3">
    <source>
        <dbReference type="EMBL" id="KAK7910228.1"/>
    </source>
</evidence>
<organism evidence="3 4">
    <name type="scientific">Mugilogobius chulae</name>
    <name type="common">yellowstripe goby</name>
    <dbReference type="NCBI Taxonomy" id="88201"/>
    <lineage>
        <taxon>Eukaryota</taxon>
        <taxon>Metazoa</taxon>
        <taxon>Chordata</taxon>
        <taxon>Craniata</taxon>
        <taxon>Vertebrata</taxon>
        <taxon>Euteleostomi</taxon>
        <taxon>Actinopterygii</taxon>
        <taxon>Neopterygii</taxon>
        <taxon>Teleostei</taxon>
        <taxon>Neoteleostei</taxon>
        <taxon>Acanthomorphata</taxon>
        <taxon>Gobiaria</taxon>
        <taxon>Gobiiformes</taxon>
        <taxon>Gobioidei</taxon>
        <taxon>Gobiidae</taxon>
        <taxon>Gobionellinae</taxon>
        <taxon>Mugilogobius</taxon>
    </lineage>
</organism>
<dbReference type="GO" id="GO:0030350">
    <property type="term" value="F:iron-responsive element binding"/>
    <property type="evidence" value="ECO:0007669"/>
    <property type="project" value="UniProtKB-ARBA"/>
</dbReference>
<proteinExistence type="predicted"/>
<dbReference type="Gene3D" id="3.20.19.10">
    <property type="entry name" value="Aconitase, domain 4"/>
    <property type="match status" value="1"/>
</dbReference>
<accession>A0AAW0P5R8</accession>
<dbReference type="InterPro" id="IPR015928">
    <property type="entry name" value="Aconitase/3IPM_dehydase_swvl"/>
</dbReference>
<dbReference type="SUPFAM" id="SSF52016">
    <property type="entry name" value="LeuD/IlvD-like"/>
    <property type="match status" value="1"/>
</dbReference>
<sequence>MDVFDAAERYQQSGVPLLVLAGKEYGSGSSRDWAAKGPFLLGIKAVLAESYERIHRSNLVGMGVIPLEYLPGDTADSLGLTGKERYTIVIPEKLTPRLKIDIKLDTGKTFQVLMRFDTDVELAYFHHGGILNYMIRKMSQN</sequence>
<feature type="domain" description="Aconitase A/isopropylmalate dehydratase small subunit swivel" evidence="2">
    <location>
        <begin position="2"/>
        <end position="69"/>
    </location>
</feature>